<evidence type="ECO:0000256" key="2">
    <source>
        <dbReference type="ARBA" id="ARBA00022679"/>
    </source>
</evidence>
<dbReference type="Pfam" id="PF13692">
    <property type="entry name" value="Glyco_trans_1_4"/>
    <property type="match status" value="1"/>
</dbReference>
<dbReference type="PANTHER" id="PTHR12526">
    <property type="entry name" value="GLYCOSYLTRANSFERASE"/>
    <property type="match status" value="1"/>
</dbReference>
<keyword evidence="1" id="KW-0328">Glycosyltransferase</keyword>
<evidence type="ECO:0000313" key="3">
    <source>
        <dbReference type="EMBL" id="HGG91859.1"/>
    </source>
</evidence>
<protein>
    <submittedName>
        <fullName evidence="3">Glycosyltransferase</fullName>
    </submittedName>
</protein>
<comment type="caution">
    <text evidence="3">The sequence shown here is derived from an EMBL/GenBank/DDBJ whole genome shotgun (WGS) entry which is preliminary data.</text>
</comment>
<sequence length="88" mass="9115">VLVEAMAMGVPVAATAVSAIPELVEHGRTGLLCAPGDPDALADNALRLLTDADLRARVIPAAREAVEQGFDNARLVGELAALFRAHMA</sequence>
<proteinExistence type="predicted"/>
<dbReference type="SUPFAM" id="SSF53756">
    <property type="entry name" value="UDP-Glycosyltransferase/glycogen phosphorylase"/>
    <property type="match status" value="1"/>
</dbReference>
<name>A0A7C3W9R1_9BACT</name>
<accession>A0A7C3W9R1</accession>
<keyword evidence="2 3" id="KW-0808">Transferase</keyword>
<evidence type="ECO:0000256" key="1">
    <source>
        <dbReference type="ARBA" id="ARBA00022676"/>
    </source>
</evidence>
<dbReference type="AlphaFoldDB" id="A0A7C3W9R1"/>
<dbReference type="Gene3D" id="3.40.50.2000">
    <property type="entry name" value="Glycogen Phosphorylase B"/>
    <property type="match status" value="2"/>
</dbReference>
<dbReference type="GO" id="GO:0016757">
    <property type="term" value="F:glycosyltransferase activity"/>
    <property type="evidence" value="ECO:0007669"/>
    <property type="project" value="UniProtKB-KW"/>
</dbReference>
<dbReference type="PANTHER" id="PTHR12526:SF510">
    <property type="entry name" value="D-INOSITOL 3-PHOSPHATE GLYCOSYLTRANSFERASE"/>
    <property type="match status" value="1"/>
</dbReference>
<feature type="non-terminal residue" evidence="3">
    <location>
        <position position="1"/>
    </location>
</feature>
<reference evidence="3" key="1">
    <citation type="journal article" date="2020" name="mSystems">
        <title>Genome- and Community-Level Interaction Insights into Carbon Utilization and Element Cycling Functions of Hydrothermarchaeota in Hydrothermal Sediment.</title>
        <authorList>
            <person name="Zhou Z."/>
            <person name="Liu Y."/>
            <person name="Xu W."/>
            <person name="Pan J."/>
            <person name="Luo Z.H."/>
            <person name="Li M."/>
        </authorList>
    </citation>
    <scope>NUCLEOTIDE SEQUENCE [LARGE SCALE GENOMIC DNA]</scope>
    <source>
        <strain evidence="3">SpSt-413</strain>
    </source>
</reference>
<gene>
    <name evidence="3" type="ORF">ENR59_02765</name>
</gene>
<organism evidence="3">
    <name type="scientific">Fundidesulfovibrio putealis</name>
    <dbReference type="NCBI Taxonomy" id="270496"/>
    <lineage>
        <taxon>Bacteria</taxon>
        <taxon>Pseudomonadati</taxon>
        <taxon>Thermodesulfobacteriota</taxon>
        <taxon>Desulfovibrionia</taxon>
        <taxon>Desulfovibrionales</taxon>
        <taxon>Desulfovibrionaceae</taxon>
        <taxon>Fundidesulfovibrio</taxon>
    </lineage>
</organism>
<dbReference type="EMBL" id="DSRP01000193">
    <property type="protein sequence ID" value="HGG91859.1"/>
    <property type="molecule type" value="Genomic_DNA"/>
</dbReference>